<gene>
    <name evidence="1" type="ORF">POPTR_008G029000v4</name>
</gene>
<comment type="caution">
    <text evidence="1">The sequence shown here is derived from an EMBL/GenBank/DDBJ whole genome shotgun (WGS) entry which is preliminary data.</text>
</comment>
<organism evidence="1 2">
    <name type="scientific">Populus trichocarpa</name>
    <name type="common">Western balsam poplar</name>
    <name type="synonym">Populus balsamifera subsp. trichocarpa</name>
    <dbReference type="NCBI Taxonomy" id="3694"/>
    <lineage>
        <taxon>Eukaryota</taxon>
        <taxon>Viridiplantae</taxon>
        <taxon>Streptophyta</taxon>
        <taxon>Embryophyta</taxon>
        <taxon>Tracheophyta</taxon>
        <taxon>Spermatophyta</taxon>
        <taxon>Magnoliopsida</taxon>
        <taxon>eudicotyledons</taxon>
        <taxon>Gunneridae</taxon>
        <taxon>Pentapetalae</taxon>
        <taxon>rosids</taxon>
        <taxon>fabids</taxon>
        <taxon>Malpighiales</taxon>
        <taxon>Salicaceae</taxon>
        <taxon>Saliceae</taxon>
        <taxon>Populus</taxon>
    </lineage>
</organism>
<evidence type="ECO:0000313" key="2">
    <source>
        <dbReference type="Proteomes" id="UP000006729"/>
    </source>
</evidence>
<proteinExistence type="predicted"/>
<sequence length="151" mass="17017">MYGSAASFSLLDYTSELKIIVYLFQRMNKWLVLSITHRTASWRADDNGINLRKESWHSYPSLLAGAYGLVLTFDTVTQRNLIQQSLSRKLAHIISGSLFAACWSIFSTTTQARYFAPEVPLVNCLRLVIHGFSLVTNEGLIKSVTREGDPQ</sequence>
<dbReference type="Proteomes" id="UP000006729">
    <property type="component" value="Chromosome 8"/>
</dbReference>
<name>A0ACC0SJF7_POPTR</name>
<reference evidence="1 2" key="1">
    <citation type="journal article" date="2006" name="Science">
        <title>The genome of black cottonwood, Populus trichocarpa (Torr. &amp; Gray).</title>
        <authorList>
            <person name="Tuskan G.A."/>
            <person name="Difazio S."/>
            <person name="Jansson S."/>
            <person name="Bohlmann J."/>
            <person name="Grigoriev I."/>
            <person name="Hellsten U."/>
            <person name="Putnam N."/>
            <person name="Ralph S."/>
            <person name="Rombauts S."/>
            <person name="Salamov A."/>
            <person name="Schein J."/>
            <person name="Sterck L."/>
            <person name="Aerts A."/>
            <person name="Bhalerao R.R."/>
            <person name="Bhalerao R.P."/>
            <person name="Blaudez D."/>
            <person name="Boerjan W."/>
            <person name="Brun A."/>
            <person name="Brunner A."/>
            <person name="Busov V."/>
            <person name="Campbell M."/>
            <person name="Carlson J."/>
            <person name="Chalot M."/>
            <person name="Chapman J."/>
            <person name="Chen G.L."/>
            <person name="Cooper D."/>
            <person name="Coutinho P.M."/>
            <person name="Couturier J."/>
            <person name="Covert S."/>
            <person name="Cronk Q."/>
            <person name="Cunningham R."/>
            <person name="Davis J."/>
            <person name="Degroeve S."/>
            <person name="Dejardin A."/>
            <person name="Depamphilis C."/>
            <person name="Detter J."/>
            <person name="Dirks B."/>
            <person name="Dubchak I."/>
            <person name="Duplessis S."/>
            <person name="Ehlting J."/>
            <person name="Ellis B."/>
            <person name="Gendler K."/>
            <person name="Goodstein D."/>
            <person name="Gribskov M."/>
            <person name="Grimwood J."/>
            <person name="Groover A."/>
            <person name="Gunter L."/>
            <person name="Hamberger B."/>
            <person name="Heinze B."/>
            <person name="Helariutta Y."/>
            <person name="Henrissat B."/>
            <person name="Holligan D."/>
            <person name="Holt R."/>
            <person name="Huang W."/>
            <person name="Islam-Faridi N."/>
            <person name="Jones S."/>
            <person name="Jones-Rhoades M."/>
            <person name="Jorgensen R."/>
            <person name="Joshi C."/>
            <person name="Kangasjarvi J."/>
            <person name="Karlsson J."/>
            <person name="Kelleher C."/>
            <person name="Kirkpatrick R."/>
            <person name="Kirst M."/>
            <person name="Kohler A."/>
            <person name="Kalluri U."/>
            <person name="Larimer F."/>
            <person name="Leebens-Mack J."/>
            <person name="Leple J.C."/>
            <person name="Locascio P."/>
            <person name="Lou Y."/>
            <person name="Lucas S."/>
            <person name="Martin F."/>
            <person name="Montanini B."/>
            <person name="Napoli C."/>
            <person name="Nelson D.R."/>
            <person name="Nelson C."/>
            <person name="Nieminen K."/>
            <person name="Nilsson O."/>
            <person name="Pereda V."/>
            <person name="Peter G."/>
            <person name="Philippe R."/>
            <person name="Pilate G."/>
            <person name="Poliakov A."/>
            <person name="Razumovskaya J."/>
            <person name="Richardson P."/>
            <person name="Rinaldi C."/>
            <person name="Ritland K."/>
            <person name="Rouze P."/>
            <person name="Ryaboy D."/>
            <person name="Schmutz J."/>
            <person name="Schrader J."/>
            <person name="Segerman B."/>
            <person name="Shin H."/>
            <person name="Siddiqui A."/>
            <person name="Sterky F."/>
            <person name="Terry A."/>
            <person name="Tsai C.J."/>
            <person name="Uberbacher E."/>
            <person name="Unneberg P."/>
            <person name="Vahala J."/>
            <person name="Wall K."/>
            <person name="Wessler S."/>
            <person name="Yang G."/>
            <person name="Yin T."/>
            <person name="Douglas C."/>
            <person name="Marra M."/>
            <person name="Sandberg G."/>
            <person name="Van de Peer Y."/>
            <person name="Rokhsar D."/>
        </authorList>
    </citation>
    <scope>NUCLEOTIDE SEQUENCE [LARGE SCALE GENOMIC DNA]</scope>
    <source>
        <strain evidence="2">cv. Nisqually</strain>
    </source>
</reference>
<keyword evidence="2" id="KW-1185">Reference proteome</keyword>
<accession>A0ACC0SJF7</accession>
<evidence type="ECO:0000313" key="1">
    <source>
        <dbReference type="EMBL" id="KAI9389315.1"/>
    </source>
</evidence>
<protein>
    <submittedName>
        <fullName evidence="1">Uncharacterized protein</fullName>
    </submittedName>
</protein>
<dbReference type="EMBL" id="CM009297">
    <property type="protein sequence ID" value="KAI9389315.1"/>
    <property type="molecule type" value="Genomic_DNA"/>
</dbReference>